<dbReference type="Proteomes" id="UP000799302">
    <property type="component" value="Unassembled WGS sequence"/>
</dbReference>
<accession>A0A6A6U9C9</accession>
<evidence type="ECO:0000313" key="1">
    <source>
        <dbReference type="EMBL" id="KAF2668859.1"/>
    </source>
</evidence>
<keyword evidence="2" id="KW-1185">Reference proteome</keyword>
<reference evidence="1" key="1">
    <citation type="journal article" date="2020" name="Stud. Mycol.">
        <title>101 Dothideomycetes genomes: a test case for predicting lifestyles and emergence of pathogens.</title>
        <authorList>
            <person name="Haridas S."/>
            <person name="Albert R."/>
            <person name="Binder M."/>
            <person name="Bloem J."/>
            <person name="Labutti K."/>
            <person name="Salamov A."/>
            <person name="Andreopoulos B."/>
            <person name="Baker S."/>
            <person name="Barry K."/>
            <person name="Bills G."/>
            <person name="Bluhm B."/>
            <person name="Cannon C."/>
            <person name="Castanera R."/>
            <person name="Culley D."/>
            <person name="Daum C."/>
            <person name="Ezra D."/>
            <person name="Gonzalez J."/>
            <person name="Henrissat B."/>
            <person name="Kuo A."/>
            <person name="Liang C."/>
            <person name="Lipzen A."/>
            <person name="Lutzoni F."/>
            <person name="Magnuson J."/>
            <person name="Mondo S."/>
            <person name="Nolan M."/>
            <person name="Ohm R."/>
            <person name="Pangilinan J."/>
            <person name="Park H.-J."/>
            <person name="Ramirez L."/>
            <person name="Alfaro M."/>
            <person name="Sun H."/>
            <person name="Tritt A."/>
            <person name="Yoshinaga Y."/>
            <person name="Zwiers L.-H."/>
            <person name="Turgeon B."/>
            <person name="Goodwin S."/>
            <person name="Spatafora J."/>
            <person name="Crous P."/>
            <person name="Grigoriev I."/>
        </authorList>
    </citation>
    <scope>NUCLEOTIDE SEQUENCE</scope>
    <source>
        <strain evidence="1">CBS 115976</strain>
    </source>
</reference>
<dbReference type="EMBL" id="MU004236">
    <property type="protein sequence ID" value="KAF2668859.1"/>
    <property type="molecule type" value="Genomic_DNA"/>
</dbReference>
<dbReference type="OrthoDB" id="5278907at2759"/>
<evidence type="ECO:0000313" key="2">
    <source>
        <dbReference type="Proteomes" id="UP000799302"/>
    </source>
</evidence>
<name>A0A6A6U9C9_9PEZI</name>
<sequence length="149" mass="17733">MGIFSWLARKKPPPLKPFDFSKNRFPAHTRWPPSFTTLSRIEQFHFERKFRRRSKLKWRRPIWNRNLQMLQWFMVLSVLGYGAFFLDWQGEGSEQVMSGPFGTLRNWIQTAAGSIWAASSTQKSREHVEYVQHKLEENEIPKRRSAPPV</sequence>
<organism evidence="1 2">
    <name type="scientific">Microthyrium microscopicum</name>
    <dbReference type="NCBI Taxonomy" id="703497"/>
    <lineage>
        <taxon>Eukaryota</taxon>
        <taxon>Fungi</taxon>
        <taxon>Dikarya</taxon>
        <taxon>Ascomycota</taxon>
        <taxon>Pezizomycotina</taxon>
        <taxon>Dothideomycetes</taxon>
        <taxon>Dothideomycetes incertae sedis</taxon>
        <taxon>Microthyriales</taxon>
        <taxon>Microthyriaceae</taxon>
        <taxon>Microthyrium</taxon>
    </lineage>
</organism>
<protein>
    <submittedName>
        <fullName evidence="1">Uncharacterized protein</fullName>
    </submittedName>
</protein>
<proteinExistence type="predicted"/>
<dbReference type="AlphaFoldDB" id="A0A6A6U9C9"/>
<gene>
    <name evidence="1" type="ORF">BT63DRAFT_414806</name>
</gene>